<dbReference type="EMBL" id="JAOYFB010000005">
    <property type="protein sequence ID" value="KAK4015656.1"/>
    <property type="molecule type" value="Genomic_DNA"/>
</dbReference>
<dbReference type="Gene3D" id="1.10.10.60">
    <property type="entry name" value="Homeodomain-like"/>
    <property type="match status" value="1"/>
</dbReference>
<dbReference type="PANTHER" id="PTHR31307:SF45">
    <property type="entry name" value="OS09G0558200 PROTEIN"/>
    <property type="match status" value="1"/>
</dbReference>
<keyword evidence="1" id="KW-0175">Coiled coil</keyword>
<feature type="domain" description="Myb/SANT-like DNA-binding" evidence="3">
    <location>
        <begin position="20"/>
        <end position="95"/>
    </location>
</feature>
<feature type="coiled-coil region" evidence="1">
    <location>
        <begin position="222"/>
        <end position="256"/>
    </location>
</feature>
<feature type="compositionally biased region" description="Basic and acidic residues" evidence="2">
    <location>
        <begin position="121"/>
        <end position="133"/>
    </location>
</feature>
<name>A0ABQ9ZSE6_9CRUS</name>
<feature type="region of interest" description="Disordered" evidence="2">
    <location>
        <begin position="1"/>
        <end position="25"/>
    </location>
</feature>
<feature type="compositionally biased region" description="Low complexity" evidence="2">
    <location>
        <begin position="157"/>
        <end position="168"/>
    </location>
</feature>
<evidence type="ECO:0000313" key="5">
    <source>
        <dbReference type="Proteomes" id="UP001234178"/>
    </source>
</evidence>
<comment type="caution">
    <text evidence="4">The sequence shown here is derived from an EMBL/GenBank/DDBJ whole genome shotgun (WGS) entry which is preliminary data.</text>
</comment>
<organism evidence="4 5">
    <name type="scientific">Daphnia magna</name>
    <dbReference type="NCBI Taxonomy" id="35525"/>
    <lineage>
        <taxon>Eukaryota</taxon>
        <taxon>Metazoa</taxon>
        <taxon>Ecdysozoa</taxon>
        <taxon>Arthropoda</taxon>
        <taxon>Crustacea</taxon>
        <taxon>Branchiopoda</taxon>
        <taxon>Diplostraca</taxon>
        <taxon>Cladocera</taxon>
        <taxon>Anomopoda</taxon>
        <taxon>Daphniidae</taxon>
        <taxon>Daphnia</taxon>
    </lineage>
</organism>
<gene>
    <name evidence="4" type="ORF">OUZ56_030630</name>
</gene>
<accession>A0ABQ9ZSE6</accession>
<proteinExistence type="predicted"/>
<feature type="compositionally biased region" description="Polar residues" evidence="2">
    <location>
        <begin position="876"/>
        <end position="887"/>
    </location>
</feature>
<dbReference type="PANTHER" id="PTHR31307">
    <property type="entry name" value="TRIHELIX TRANSCRIPTION FACTOR ASIL2"/>
    <property type="match status" value="1"/>
</dbReference>
<dbReference type="InterPro" id="IPR044822">
    <property type="entry name" value="Myb_DNA-bind_4"/>
</dbReference>
<dbReference type="Proteomes" id="UP001234178">
    <property type="component" value="Unassembled WGS sequence"/>
</dbReference>
<dbReference type="InterPro" id="IPR044823">
    <property type="entry name" value="ASIL1/2-like"/>
</dbReference>
<feature type="region of interest" description="Disordered" evidence="2">
    <location>
        <begin position="707"/>
        <end position="728"/>
    </location>
</feature>
<feature type="compositionally biased region" description="Acidic residues" evidence="2">
    <location>
        <begin position="147"/>
        <end position="156"/>
    </location>
</feature>
<protein>
    <recommendedName>
        <fullName evidence="3">Myb/SANT-like DNA-binding domain-containing protein</fullName>
    </recommendedName>
</protein>
<feature type="region of interest" description="Disordered" evidence="2">
    <location>
        <begin position="876"/>
        <end position="909"/>
    </location>
</feature>
<feature type="compositionally biased region" description="Polar residues" evidence="2">
    <location>
        <begin position="715"/>
        <end position="725"/>
    </location>
</feature>
<evidence type="ECO:0000259" key="3">
    <source>
        <dbReference type="Pfam" id="PF13837"/>
    </source>
</evidence>
<evidence type="ECO:0000313" key="4">
    <source>
        <dbReference type="EMBL" id="KAK4015656.1"/>
    </source>
</evidence>
<evidence type="ECO:0000256" key="1">
    <source>
        <dbReference type="SAM" id="Coils"/>
    </source>
</evidence>
<sequence>MEGPSGASSSGTGYKRSRGTNWTEEETEQLLEAWADREVQVLLDSGPHNRQAFERVSFNLAEHHMDKTPSQCREKIKKLKTMYRNLNNHGKVSKNIRGRLMHKLHQVMEGIPSVSSAISKGRSDDTTCNHEEMDGAETEGQTSNNVMDEDFLDDDSSASSDPESVSSSDAEDVAPQRRVPKHRDRRKKTSRKRKESRSKRRSAVYVLIDKVISAQSAANERFSALEERRLLLDKELEEKRIEAEAARQEAQRQHELRLLSTMAQQMACILKDKLSKCHGRIARKSFVRFSKQDGTPQHGQVFTRVKTRMELNSCFNQDQNPAAFVRDWRSKKISPANKSINQDTAPIVRRKTVITIGCPSELKGSIYQPEDHTVSASEVGETACGRISITVKTLPKTGIRKIPQGPIFNCDLHEDKEEWKDTVPFKSSSVSDPSWIYVPTKPVQPFSSNHQLTAWQEEQPSHDFGATLVSNSFKTSNKKSCPTIDVDADQQFGNRKVNSDAVISKLDSPKVCAKPTFNVIMSGESKILHLAEQDAWSIEKDACRVEKSPISSISRSPIGYRDWLKSLDRLEGESFPNQIHSTVDKKMKYQEVKQSTDPVTMVSNSSAIIQQVESLSAPRSILKNGQHECDYDIRQEKLDGVQNQQYQNKAVQAKIVHEDKPIKMHNKTPLNWTDERSTSSLVGWTATFNNITDSKFNKMVPTKEVTHHAVPSKNEGFTANHQPTTTRDRTNTMDVINRNQINTVRSRSSSGCWKQNFSTQDGTNEQALSSGMDLSKATELVRHFFNAEDVDNRQSYSLVVDKSKLSATKSILSSENEQTAHSIPHVLQGSVQDQRRGRTPIKSKIPLRIPRPASSSAFSNSNSSTLMTPAAVVEKGSNSNLRNNASKNKAVPSKIKPPSVGRTRSVDSSRLTSPLSNYVLYSNVTMARDEMMIQ</sequence>
<dbReference type="Pfam" id="PF13837">
    <property type="entry name" value="Myb_DNA-bind_4"/>
    <property type="match status" value="1"/>
</dbReference>
<feature type="compositionally biased region" description="Polar residues" evidence="2">
    <location>
        <begin position="1"/>
        <end position="12"/>
    </location>
</feature>
<feature type="compositionally biased region" description="Basic residues" evidence="2">
    <location>
        <begin position="178"/>
        <end position="199"/>
    </location>
</feature>
<feature type="region of interest" description="Disordered" evidence="2">
    <location>
        <begin position="112"/>
        <end position="199"/>
    </location>
</feature>
<reference evidence="4 5" key="1">
    <citation type="journal article" date="2023" name="Nucleic Acids Res.">
        <title>The hologenome of Daphnia magna reveals possible DNA methylation and microbiome-mediated evolution of the host genome.</title>
        <authorList>
            <person name="Chaturvedi A."/>
            <person name="Li X."/>
            <person name="Dhandapani V."/>
            <person name="Marshall H."/>
            <person name="Kissane S."/>
            <person name="Cuenca-Cambronero M."/>
            <person name="Asole G."/>
            <person name="Calvet F."/>
            <person name="Ruiz-Romero M."/>
            <person name="Marangio P."/>
            <person name="Guigo R."/>
            <person name="Rago D."/>
            <person name="Mirbahai L."/>
            <person name="Eastwood N."/>
            <person name="Colbourne J.K."/>
            <person name="Zhou J."/>
            <person name="Mallon E."/>
            <person name="Orsini L."/>
        </authorList>
    </citation>
    <scope>NUCLEOTIDE SEQUENCE [LARGE SCALE GENOMIC DNA]</scope>
    <source>
        <strain evidence="4">LRV0_1</strain>
    </source>
</reference>
<keyword evidence="5" id="KW-1185">Reference proteome</keyword>
<evidence type="ECO:0000256" key="2">
    <source>
        <dbReference type="SAM" id="MobiDB-lite"/>
    </source>
</evidence>